<evidence type="ECO:0000313" key="2">
    <source>
        <dbReference type="Proteomes" id="UP000241074"/>
    </source>
</evidence>
<gene>
    <name evidence="1" type="ORF">C7S18_22580</name>
</gene>
<dbReference type="EMBL" id="CP027860">
    <property type="protein sequence ID" value="AVP99788.1"/>
    <property type="molecule type" value="Genomic_DNA"/>
</dbReference>
<protein>
    <submittedName>
        <fullName evidence="1">Phosphotransferase</fullName>
    </submittedName>
</protein>
<dbReference type="InterPro" id="IPR029069">
    <property type="entry name" value="HotDog_dom_sf"/>
</dbReference>
<reference evidence="1 2" key="1">
    <citation type="submission" date="2018-03" db="EMBL/GenBank/DDBJ databases">
        <title>Ahniella affigens gen. nov., sp. nov., a gammaproteobacterium isolated from sandy soil near a stream.</title>
        <authorList>
            <person name="Ko Y."/>
            <person name="Kim J.-H."/>
        </authorList>
    </citation>
    <scope>NUCLEOTIDE SEQUENCE [LARGE SCALE GENOMIC DNA]</scope>
    <source>
        <strain evidence="1 2">D13</strain>
    </source>
</reference>
<dbReference type="KEGG" id="xba:C7S18_22580"/>
<evidence type="ECO:0000313" key="1">
    <source>
        <dbReference type="EMBL" id="AVP99788.1"/>
    </source>
</evidence>
<accession>A0A2P1PY66</accession>
<sequence length="145" mass="15127">MNLPQTKEAIAALIPHQGSMCLHDRVLDHSAERILLEADAPHPSAHPLARSVGVAAVHLAEFGAQAMAVHGGLLAAAQGGRANPGLLVSLRDLVLASDRIEVVQGALQTEASVLAVGPGSWQYQFQVCQSGQLLASGRAMVMLKT</sequence>
<reference evidence="1 2" key="2">
    <citation type="submission" date="2018-03" db="EMBL/GenBank/DDBJ databases">
        <authorList>
            <person name="Keele B.F."/>
        </authorList>
    </citation>
    <scope>NUCLEOTIDE SEQUENCE [LARGE SCALE GENOMIC DNA]</scope>
    <source>
        <strain evidence="1 2">D13</strain>
    </source>
</reference>
<name>A0A2P1PY66_9GAMM</name>
<dbReference type="RefSeq" id="WP_106893707.1">
    <property type="nucleotide sequence ID" value="NZ_CP027860.1"/>
</dbReference>
<dbReference type="GO" id="GO:0016740">
    <property type="term" value="F:transferase activity"/>
    <property type="evidence" value="ECO:0007669"/>
    <property type="project" value="UniProtKB-KW"/>
</dbReference>
<proteinExistence type="predicted"/>
<dbReference type="AlphaFoldDB" id="A0A2P1PY66"/>
<dbReference type="InterPro" id="IPR016776">
    <property type="entry name" value="ApeP-like_dehydratase"/>
</dbReference>
<dbReference type="Proteomes" id="UP000241074">
    <property type="component" value="Chromosome"/>
</dbReference>
<dbReference type="OrthoDB" id="9800188at2"/>
<dbReference type="SUPFAM" id="SSF54637">
    <property type="entry name" value="Thioesterase/thiol ester dehydrase-isomerase"/>
    <property type="match status" value="1"/>
</dbReference>
<dbReference type="Pfam" id="PF22817">
    <property type="entry name" value="ApeP-like"/>
    <property type="match status" value="1"/>
</dbReference>
<dbReference type="Gene3D" id="3.10.129.10">
    <property type="entry name" value="Hotdog Thioesterase"/>
    <property type="match status" value="1"/>
</dbReference>
<organism evidence="1 2">
    <name type="scientific">Ahniella affigens</name>
    <dbReference type="NCBI Taxonomy" id="2021234"/>
    <lineage>
        <taxon>Bacteria</taxon>
        <taxon>Pseudomonadati</taxon>
        <taxon>Pseudomonadota</taxon>
        <taxon>Gammaproteobacteria</taxon>
        <taxon>Lysobacterales</taxon>
        <taxon>Rhodanobacteraceae</taxon>
        <taxon>Ahniella</taxon>
    </lineage>
</organism>
<keyword evidence="1" id="KW-0808">Transferase</keyword>
<keyword evidence="2" id="KW-1185">Reference proteome</keyword>